<evidence type="ECO:0000313" key="3">
    <source>
        <dbReference type="EMBL" id="SFD09174.1"/>
    </source>
</evidence>
<protein>
    <submittedName>
        <fullName evidence="3">Type IV pilus assembly protein PilO</fullName>
    </submittedName>
</protein>
<keyword evidence="2" id="KW-0472">Membrane</keyword>
<feature type="transmembrane region" description="Helical" evidence="2">
    <location>
        <begin position="9"/>
        <end position="29"/>
    </location>
</feature>
<dbReference type="InterPro" id="IPR014717">
    <property type="entry name" value="Transl_elong_EF1B/ribsomal_bS6"/>
</dbReference>
<dbReference type="RefSeq" id="WP_090092244.1">
    <property type="nucleotide sequence ID" value="NZ_FOMG01000019.1"/>
</dbReference>
<evidence type="ECO:0000256" key="1">
    <source>
        <dbReference type="SAM" id="MobiDB-lite"/>
    </source>
</evidence>
<dbReference type="Proteomes" id="UP000199263">
    <property type="component" value="Unassembled WGS sequence"/>
</dbReference>
<dbReference type="Gene3D" id="3.30.70.60">
    <property type="match status" value="1"/>
</dbReference>
<dbReference type="AlphaFoldDB" id="A0A1I1PH60"/>
<reference evidence="3 4" key="1">
    <citation type="submission" date="2016-10" db="EMBL/GenBank/DDBJ databases">
        <authorList>
            <person name="de Groot N.N."/>
        </authorList>
    </citation>
    <scope>NUCLEOTIDE SEQUENCE [LARGE SCALE GENOMIC DNA]</scope>
    <source>
        <strain evidence="3 4">DSM 12992</strain>
    </source>
</reference>
<feature type="region of interest" description="Disordered" evidence="1">
    <location>
        <begin position="145"/>
        <end position="198"/>
    </location>
</feature>
<organism evidence="3 4">
    <name type="scientific">Clostridium uliginosum</name>
    <dbReference type="NCBI Taxonomy" id="119641"/>
    <lineage>
        <taxon>Bacteria</taxon>
        <taxon>Bacillati</taxon>
        <taxon>Bacillota</taxon>
        <taxon>Clostridia</taxon>
        <taxon>Eubacteriales</taxon>
        <taxon>Clostridiaceae</taxon>
        <taxon>Clostridium</taxon>
    </lineage>
</organism>
<keyword evidence="4" id="KW-1185">Reference proteome</keyword>
<accession>A0A1I1PH60</accession>
<sequence>MKISKKEKIMLSILAIVLVGFIYYEFVYLKQTSKIVQKTDEKNTIEQKYNNTMNTIDALEKRKSDIKILKTKVNNKSALFYPTISQEHLILEIDKLLKSSGLEGGLTFKPITVQEVEKVEKSKENLSESSIQGIVDKYNSVISKDSKNSINDNDKQNVGNNSEKNNSENINESSESKSNDTQNSDNKNSKDDSKKSNKKNIEQVKCELNFKGSYNSLNNFLNAISKYERKIVVNSITISQKSIDEINGIMGLEIYAMPKIGNELEEYLKWNLDNTYGKNVPFGAGAAVGSTKSESNIATSDFMVSVKSITSDLPTVIIGKSNDSLRSTYAYANSNKEEEVEIVLTKNGDKYYYKYKTSNGTYPTQYTGVGIEFIPTSDNIVLQVLSESRVTSNDKSGIKIKIINKTNKLVNLEVSGDDTQSPRVVVDGDGNNISVSNK</sequence>
<dbReference type="OrthoDB" id="1704601at2"/>
<name>A0A1I1PH60_9CLOT</name>
<evidence type="ECO:0000256" key="2">
    <source>
        <dbReference type="SAM" id="Phobius"/>
    </source>
</evidence>
<evidence type="ECO:0000313" key="4">
    <source>
        <dbReference type="Proteomes" id="UP000199263"/>
    </source>
</evidence>
<gene>
    <name evidence="3" type="ORF">SAMN05421842_11943</name>
</gene>
<dbReference type="EMBL" id="FOMG01000019">
    <property type="protein sequence ID" value="SFD09174.1"/>
    <property type="molecule type" value="Genomic_DNA"/>
</dbReference>
<keyword evidence="2" id="KW-1133">Transmembrane helix</keyword>
<proteinExistence type="predicted"/>
<keyword evidence="2" id="KW-0812">Transmembrane</keyword>
<dbReference type="STRING" id="119641.SAMN05421842_11943"/>
<feature type="compositionally biased region" description="Basic and acidic residues" evidence="1">
    <location>
        <begin position="187"/>
        <end position="198"/>
    </location>
</feature>
<feature type="compositionally biased region" description="Basic and acidic residues" evidence="1">
    <location>
        <begin position="145"/>
        <end position="155"/>
    </location>
</feature>
<feature type="compositionally biased region" description="Low complexity" evidence="1">
    <location>
        <begin position="160"/>
        <end position="173"/>
    </location>
</feature>